<feature type="chain" id="PRO_5045214513" description="Outer membrane protein beta-barrel domain-containing protein" evidence="1">
    <location>
        <begin position="23"/>
        <end position="248"/>
    </location>
</feature>
<dbReference type="RefSeq" id="WP_323698727.1">
    <property type="nucleotide sequence ID" value="NZ_JAYGIL010000033.1"/>
</dbReference>
<dbReference type="EMBL" id="JAYGIL010000033">
    <property type="protein sequence ID" value="MEA5405317.1"/>
    <property type="molecule type" value="Genomic_DNA"/>
</dbReference>
<evidence type="ECO:0000313" key="3">
    <source>
        <dbReference type="Proteomes" id="UP001303899"/>
    </source>
</evidence>
<reference evidence="2 3" key="1">
    <citation type="submission" date="2023-12" db="EMBL/GenBank/DDBJ databases">
        <title>Novel species of the genus Arcicella isolated from rivers.</title>
        <authorList>
            <person name="Lu H."/>
        </authorList>
    </citation>
    <scope>NUCLEOTIDE SEQUENCE [LARGE SCALE GENOMIC DNA]</scope>
    <source>
        <strain evidence="2 3">DC2W</strain>
    </source>
</reference>
<evidence type="ECO:0000256" key="1">
    <source>
        <dbReference type="SAM" id="SignalP"/>
    </source>
</evidence>
<proteinExistence type="predicted"/>
<evidence type="ECO:0008006" key="4">
    <source>
        <dbReference type="Google" id="ProtNLM"/>
    </source>
</evidence>
<organism evidence="2 3">
    <name type="scientific">Arcicella gelida</name>
    <dbReference type="NCBI Taxonomy" id="2984195"/>
    <lineage>
        <taxon>Bacteria</taxon>
        <taxon>Pseudomonadati</taxon>
        <taxon>Bacteroidota</taxon>
        <taxon>Cytophagia</taxon>
        <taxon>Cytophagales</taxon>
        <taxon>Flectobacillaceae</taxon>
        <taxon>Arcicella</taxon>
    </lineage>
</organism>
<dbReference type="Proteomes" id="UP001303899">
    <property type="component" value="Unassembled WGS sequence"/>
</dbReference>
<accession>A0ABU5SA17</accession>
<comment type="caution">
    <text evidence="2">The sequence shown here is derived from an EMBL/GenBank/DDBJ whole genome shotgun (WGS) entry which is preliminary data.</text>
</comment>
<feature type="signal peptide" evidence="1">
    <location>
        <begin position="1"/>
        <end position="22"/>
    </location>
</feature>
<protein>
    <recommendedName>
        <fullName evidence="4">Outer membrane protein beta-barrel domain-containing protein</fullName>
    </recommendedName>
</protein>
<keyword evidence="3" id="KW-1185">Reference proteome</keyword>
<gene>
    <name evidence="2" type="ORF">VB776_20435</name>
</gene>
<name>A0ABU5SA17_9BACT</name>
<keyword evidence="1" id="KW-0732">Signal</keyword>
<sequence>MKTSRLLLSIILLFTISSTGISQDKIESSWEISPEIGAITSYYGKTNRLFTNQTLIRPVFGFAVVKNINSNYKFKLQTDFVTIGRTSKYYNPFGGNPQLYQDDFIFPFIQTDLTINSKLKFINLKFGSLSLGAGVFLGKILTPYITTKSLGNDSCKCENGTIINYSSFNWGFLAAADLSLQSYLKLPISVNAKYNLGISDIRDSNTSPITGLTYPAKVTSNSLSIQLNYWFTLNKKKHENKILVYPEN</sequence>
<evidence type="ECO:0000313" key="2">
    <source>
        <dbReference type="EMBL" id="MEA5405317.1"/>
    </source>
</evidence>